<dbReference type="Proteomes" id="UP000050795">
    <property type="component" value="Unassembled WGS sequence"/>
</dbReference>
<evidence type="ECO:0000256" key="1">
    <source>
        <dbReference type="SAM" id="MobiDB-lite"/>
    </source>
</evidence>
<keyword evidence="2" id="KW-1185">Reference proteome</keyword>
<evidence type="ECO:0000313" key="3">
    <source>
        <dbReference type="WBParaSite" id="TREG1_123220.1"/>
    </source>
</evidence>
<sequence length="164" mass="18259">MACKEKPSKSILKSDQEQPPTLGTYNIYTKRASFKDDVILQQFIQDNCEVITPPVIEAKLPIASDDTEEQLSPEEISRRNEFKQKRRLIDLEGTDGLNLKAVLGHRVSLPGVELDEDDDDDDNENNKREELVSQASGSVCTGGGVGVSLPIPSKLYEHESDSDW</sequence>
<protein>
    <submittedName>
        <fullName evidence="3">Uncharacterized protein</fullName>
    </submittedName>
</protein>
<feature type="compositionally biased region" description="Basic and acidic residues" evidence="1">
    <location>
        <begin position="155"/>
        <end position="164"/>
    </location>
</feature>
<name>A0AA85J4K4_TRIRE</name>
<dbReference type="AlphaFoldDB" id="A0AA85J4K4"/>
<feature type="region of interest" description="Disordered" evidence="1">
    <location>
        <begin position="110"/>
        <end position="164"/>
    </location>
</feature>
<evidence type="ECO:0000313" key="2">
    <source>
        <dbReference type="Proteomes" id="UP000050795"/>
    </source>
</evidence>
<feature type="compositionally biased region" description="Acidic residues" evidence="1">
    <location>
        <begin position="113"/>
        <end position="123"/>
    </location>
</feature>
<dbReference type="WBParaSite" id="TREG1_123220.1">
    <property type="protein sequence ID" value="TREG1_123220.1"/>
    <property type="gene ID" value="TREG1_123220"/>
</dbReference>
<feature type="region of interest" description="Disordered" evidence="1">
    <location>
        <begin position="1"/>
        <end position="23"/>
    </location>
</feature>
<accession>A0AA85J4K4</accession>
<reference evidence="3" key="2">
    <citation type="submission" date="2023-11" db="UniProtKB">
        <authorList>
            <consortium name="WormBaseParasite"/>
        </authorList>
    </citation>
    <scope>IDENTIFICATION</scope>
</reference>
<proteinExistence type="predicted"/>
<reference evidence="2" key="1">
    <citation type="submission" date="2022-06" db="EMBL/GenBank/DDBJ databases">
        <authorList>
            <person name="Berger JAMES D."/>
            <person name="Berger JAMES D."/>
        </authorList>
    </citation>
    <scope>NUCLEOTIDE SEQUENCE [LARGE SCALE GENOMIC DNA]</scope>
</reference>
<feature type="compositionally biased region" description="Basic and acidic residues" evidence="1">
    <location>
        <begin position="1"/>
        <end position="16"/>
    </location>
</feature>
<organism evidence="2 3">
    <name type="scientific">Trichobilharzia regenti</name>
    <name type="common">Nasal bird schistosome</name>
    <dbReference type="NCBI Taxonomy" id="157069"/>
    <lineage>
        <taxon>Eukaryota</taxon>
        <taxon>Metazoa</taxon>
        <taxon>Spiralia</taxon>
        <taxon>Lophotrochozoa</taxon>
        <taxon>Platyhelminthes</taxon>
        <taxon>Trematoda</taxon>
        <taxon>Digenea</taxon>
        <taxon>Strigeidida</taxon>
        <taxon>Schistosomatoidea</taxon>
        <taxon>Schistosomatidae</taxon>
        <taxon>Trichobilharzia</taxon>
    </lineage>
</organism>